<keyword evidence="2" id="KW-0964">Secreted</keyword>
<keyword evidence="3" id="KW-0732">Signal</keyword>
<keyword evidence="6" id="KW-1133">Transmembrane helix</keyword>
<feature type="region of interest" description="Disordered" evidence="5">
    <location>
        <begin position="1008"/>
        <end position="1027"/>
    </location>
</feature>
<evidence type="ECO:0000256" key="1">
    <source>
        <dbReference type="ARBA" id="ARBA00022512"/>
    </source>
</evidence>
<protein>
    <submittedName>
        <fullName evidence="8">Cell surface protein</fullName>
    </submittedName>
</protein>
<dbReference type="Pfam" id="PF00746">
    <property type="entry name" value="Gram_pos_anchor"/>
    <property type="match status" value="1"/>
</dbReference>
<evidence type="ECO:0000256" key="5">
    <source>
        <dbReference type="SAM" id="MobiDB-lite"/>
    </source>
</evidence>
<evidence type="ECO:0000256" key="4">
    <source>
        <dbReference type="ARBA" id="ARBA00023088"/>
    </source>
</evidence>
<evidence type="ECO:0000256" key="2">
    <source>
        <dbReference type="ARBA" id="ARBA00022525"/>
    </source>
</evidence>
<reference evidence="8" key="1">
    <citation type="submission" date="2017-05" db="EMBL/GenBank/DDBJ databases">
        <title>The fimbriome of the genus Bifidobacterium.</title>
        <authorList>
            <person name="Lugli G.A."/>
            <person name="Milani C."/>
            <person name="Mancino W."/>
        </authorList>
    </citation>
    <scope>NUCLEOTIDE SEQUENCE</scope>
    <source>
        <strain evidence="8">1650</strain>
    </source>
</reference>
<proteinExistence type="predicted"/>
<dbReference type="Gene3D" id="2.60.40.1140">
    <property type="entry name" value="Collagen-binding surface protein Cna, B-type domain"/>
    <property type="match status" value="1"/>
</dbReference>
<keyword evidence="6" id="KW-0812">Transmembrane</keyword>
<evidence type="ECO:0000313" key="8">
    <source>
        <dbReference type="EMBL" id="ASS31156.1"/>
    </source>
</evidence>
<name>A0A223AB33_9BIFI</name>
<feature type="transmembrane region" description="Helical" evidence="6">
    <location>
        <begin position="2497"/>
        <end position="2516"/>
    </location>
</feature>
<dbReference type="NCBIfam" id="TIGR01167">
    <property type="entry name" value="LPXTG_anchor"/>
    <property type="match status" value="1"/>
</dbReference>
<keyword evidence="1" id="KW-0134">Cell wall</keyword>
<evidence type="ECO:0000256" key="3">
    <source>
        <dbReference type="ARBA" id="ARBA00022729"/>
    </source>
</evidence>
<accession>A0A223AB33</accession>
<dbReference type="InterPro" id="IPR019931">
    <property type="entry name" value="LPXTG_anchor"/>
</dbReference>
<feature type="region of interest" description="Disordered" evidence="5">
    <location>
        <begin position="2525"/>
        <end position="2544"/>
    </location>
</feature>
<feature type="compositionally biased region" description="Polar residues" evidence="5">
    <location>
        <begin position="1008"/>
        <end position="1019"/>
    </location>
</feature>
<organism evidence="8">
    <name type="scientific">Bifidobacterium stellenboschense</name>
    <dbReference type="NCBI Taxonomy" id="762211"/>
    <lineage>
        <taxon>Bacteria</taxon>
        <taxon>Bacillati</taxon>
        <taxon>Actinomycetota</taxon>
        <taxon>Actinomycetes</taxon>
        <taxon>Bifidobacteriales</taxon>
        <taxon>Bifidobacteriaceae</taxon>
        <taxon>Bifidobacterium</taxon>
    </lineage>
</organism>
<dbReference type="EMBL" id="MF043350">
    <property type="protein sequence ID" value="ASS31156.1"/>
    <property type="molecule type" value="Genomic_DNA"/>
</dbReference>
<keyword evidence="6" id="KW-0472">Membrane</keyword>
<keyword evidence="4" id="KW-0572">Peptidoglycan-anchor</keyword>
<gene>
    <name evidence="8" type="ORF">1650_0595</name>
</gene>
<feature type="domain" description="Gram-positive cocci surface proteins LPxTG" evidence="7">
    <location>
        <begin position="2489"/>
        <end position="2522"/>
    </location>
</feature>
<sequence length="2544" mass="260227">MLGIPTYEWQDIADSKTEVYAGDADLAAGKTLDEGASEKNDDTTIAGKNKTRYRYVTLDDDGNEVKAKGHATQSGVTYANDANYIIFRDIDLSSANWSPLMFSGTMLGAVSADTTTAKTLWNTIGTDGATVNAGTAKPVISHVTVEQSGKRLDVSKQQGIGFFASITSRTVMNNDSLGSAGTVAVANLRLSDVSVTNKASEAYVPPTLLGTLTGAVGLLLNGLVDALEVLAKLIGINVELNLHLDQLLKLHKDNPSNLATGAFAGRIYGDVKVSDCDVADVAVSSVSDMTGGFVGYVQGATRYDPVSGLVSALTNLLSKILGIIPFLGLGDLVDWLLDGTLGLTTLYAVGYYNPVISGSSVTGFKKNVVIGSSDQDYAGGFVGDQIGAVIENATVSSDNAYTVKARYYAGGFSGLTRNDVMKGALKSLGVNLPEIPIVQPQGLVEGTTLKSAVTVEAGSYAGGFTGAMANSFAVNDTLNGTVKVTALGIAQTDDNNGTTKKVKGYAGGFTGAATLGWSSDLGAGDASDTNLLKSLEQVLVDVLKGGGENAAALLSLVGVDPSAILGVAMSGTITVRSDNDYAGGIVGRGDGALIAASDTQHLNEFSYWKHGRTAPAARDNTVDGLKSVTAGGDYAGGIAGQLGTASVGGVINGTVGLGGFLPFEVSALTVNGGRNGLTVTAGGAYASAGIGKATGGDIGKATTAYEVKDSTGKVTSNPVPDTAGVTVNGVAAVKADNYAGGFIGAAGPGDLVNGDSLNLLGLGVLKLSGLLSVAEGVMVDAQTVTVNGITTGMTVTATHGHAADSVKQVVAGGFVGQSNSTQVTDAHVTNLLTVTADDVNGNAGGFVGVSTTGGLADVADDTSIKNLLTGGNGSVIEVDQLVTAIKYLIPKYVNADVRYVNGGSVAANIAGGFAGDFQSGTVDDSTKTTAGADGNTVADPWAVINIDTVTGGKYAGGFGGKVHSGALADAGKGVSVLGGLGLNISASDLASVASVYVPVITSAGVHTDGSTVETTSGLKTSDPDDPGLKVTATTWDDTDTQAGSAGGFIGYGSGVQVSRSNVTQLRRTDVKAPSDLETTGSIDSTYLNAAKSSYAVTGARYAGGYIGRMDVGSAASVGGGLKVLGQSVNVGDLLSVLGVVVSTIEHSDVTGGVGGYSVLASTADHKSGGEDDPLGMAGGFAGSITGGHIQDSNAHEFVYIIGQVSAGGYAGTIEPGDVAHVLDDGSVLNKLADISNLVSVAQDFVPTIRNSSTDAVICGGAVRAQGVSGTVRRGMAGGYVGHNSGGHIWGNNTASWKSENTDGKYNGTQRVAYAARIRSVYGQEIAGGYSGLMESADTAEGGSLSLLYGVIKVGNLASVLTMVYPTEEHTKVTGPLRNVAYSQWETWRDNVGKYGAYGKEFTDVVTSGGAKDVTDQTLNAFLADYVFGFNVVAGRASYDKTMTTRIDSGVAGGHVGLMRTGTITDGQSVDVRDVTAMRAAGGYAGTMESGTAAKFGSVELFGKGSLFGETLASVNLGELLGVAQVFVPVVKSSSVVGYRKGMKVAATGVGVTTGVGNAGGYVGMGVGAQIWGDRDANGDELDLKADPDAYKKAAGANVDNLRKVSGTNNVGGYIGIATSGAVADVNTDGIGGFLHKITDQVLTPGKLVSVLDATVVTIRGAHVTPDSSEWGYTVEGAYQDGGTTRYALNAGGFAGSLQAAILGDRKSAKGTGTAVDTAADPAAVTASGLRGVEGGQYAGGFFGLADISSVASVAGGEAAADQSTNLVLKLVKAGNISVLDAFRTFIYDGRVDGVADGIQVRAHDSTTQGTLDSTRFTGSAGGFGGGLINGSVKKSSVTNLNSVSGLNYTGGFIGHLGKAGTVDVDNIGVAQQYLVKLTAGVLDIWGAHVEDSSVAGIPAGFTVTATHDGKDYGRDESLTDSTNRKGEEIAAGFAGYADLSRISGSTVTNFKKASSGELAGGFVGQTTKAYLVDSGVNSEVLNLIIKYLINPLLDILYLPEAENIGNKLDDYKETYFSALTKYLDLELFTDGNALYVNLLGLKIGVALDKHGTENDDTDDTAEIFIGDSSITVGCSKKGVNDGSVDNVHAQLIKANRTKIASSSVEGIADGYDVFGGGATQTSDGAEGVKTGYAGGFAAVNDEGLLEKNTMTYADTIRGTSGLVGPFTGKTNLKSVYSFNSVYGIEGNGNTYRIYRDVPSSWSYALTKDREQFTYGSHLDNETYSEHGVDMTGAHKLTLNRYIVAHLAKSGGNGDKEPAIKQFSDYEGAVMSNNESGSNSGQNASGANRSESLGVYVSAAKAVLMLDKAVSDNNGGVTPEPDDGQDPCGKDGCKTVDLTLQKVWRNGQLERPDKITLQVTATYTDAHGKQQTAEKLECFKDDCTTEKRDNPFTVTMTAKNNGSAWSDTWRTKLTGLPVAFVDKGSGPNGEDVTRYYTYTVKELDMTFASGGADGKDVTKTPAEAGYSVSVKYGKDKDGKYVATVTNFSPLPETGGNGTLLFVMLGVLMLALGTAWYLRANRTEPATAGGAGTSLPFGGKRGRHTR</sequence>
<evidence type="ECO:0000259" key="7">
    <source>
        <dbReference type="Pfam" id="PF00746"/>
    </source>
</evidence>
<evidence type="ECO:0000256" key="6">
    <source>
        <dbReference type="SAM" id="Phobius"/>
    </source>
</evidence>